<dbReference type="SUPFAM" id="SSF56204">
    <property type="entry name" value="Hect, E3 ligase catalytic domain"/>
    <property type="match status" value="1"/>
</dbReference>
<gene>
    <name evidence="7" type="ORF">BASA50_001883</name>
</gene>
<evidence type="ECO:0000256" key="5">
    <source>
        <dbReference type="PROSITE-ProRule" id="PRU00104"/>
    </source>
</evidence>
<dbReference type="InterPro" id="IPR035983">
    <property type="entry name" value="Hect_E3_ubiquitin_ligase"/>
</dbReference>
<proteinExistence type="predicted"/>
<evidence type="ECO:0000256" key="1">
    <source>
        <dbReference type="ARBA" id="ARBA00000885"/>
    </source>
</evidence>
<dbReference type="EMBL" id="JAFCIX010000021">
    <property type="protein sequence ID" value="KAH6601055.1"/>
    <property type="molecule type" value="Genomic_DNA"/>
</dbReference>
<sequence>MFSLFDGDFKGRRNISLGGSRSGGNSRQDKDALLRQAQLDRQMRDLERRRLTGAIQIQAFYRSRRAFRKECQLQRDIFDMGWTPASASADASVSTASNEGGIAVLVMTRTARLLCFWNANSDVARLNTLVGWLMECTDNYCDGINTSSSASQKVPNVIIPFIECPDHGQRWILLLTRLVDKLLFIIANQEPGTGNIHLSSSSVALMQHIFNEKICENHKSQTTSLARSSHFHPSSEEDSHHSLKTEIFLNTSSLLLLNKLRVSIIQLGLFQYVRKSIFKQISDVNTYSVEMASRIAVIALSFFVRAPVFHDMILADFAVHILTIPSISSRMAPVSWKEIQRVIPFSKLTATLDSKLFIKDHDMEESCKTNLYSSSFNIEQISDSDSLVALVDSYMMLAESYLADVSTQLAAPGDVLVLYIGCVSKLLYRLDINLFRQFDSKAQKLAVDLDSFTEPLVSTSMAEHPISSLVSRLSNARHITAILRACQSPHQFSSALTYLANVLVLCSSRRNDILSTLAFHSELNLLSRIWKLLRSDPQWATISTLTNEVVLSNLSQNSALWNTFVVLAELMSRELLALGDDELFDSSFSFGRVDLIELCTAVKNIAISLCWTQTLDFPEDSAHLLPLEYLRHLFTRLMQQLHARDSRKPFCPPDHWLMDSAINGEAFVRLIMDTHPSATTPSYGPSQRSLRSAACHVILSKIPFVVPFEYRVMILRHWIHADRESVVSSVYGPVVRATIRRSSVFEDGFEYLNSLGPALKGRVSVSFVDEHGLPEAGIDGGGVFKEFLTLCLKQAFDSNYGLFETTKDQLLFPSTSVYATQDSQLKLMEFLGRIIGKALYDGVLLDSAFAAFFLAKWLGKRSYLDDLPSLDPEFYNGLLFLKKYDGDVEKDLALNFTISENEFGMAKTVNLVPDGGNIPVTNENRIRYIYLTANYRLNIKIAKQCQAFFRGLSDLIDPNWLKLFNEEELQVLLGGSAVPIDIEDLSRNTVYSGVYDSQYPTIVMFWTAVSGFDEDQRRKLVKYVTSCSRPPILGFRELQPLFSIRDAGVDQERLPTASTCVNLLKLPRYDSVDTLRRKLLYAIDSDAGFELS</sequence>
<evidence type="ECO:0000313" key="8">
    <source>
        <dbReference type="Proteomes" id="UP001648503"/>
    </source>
</evidence>
<dbReference type="Proteomes" id="UP001648503">
    <property type="component" value="Unassembled WGS sequence"/>
</dbReference>
<dbReference type="PROSITE" id="PS50237">
    <property type="entry name" value="HECT"/>
    <property type="match status" value="1"/>
</dbReference>
<keyword evidence="3" id="KW-0808">Transferase</keyword>
<name>A0ABQ8FQU5_9FUNG</name>
<comment type="caution">
    <text evidence="7">The sequence shown here is derived from an EMBL/GenBank/DDBJ whole genome shotgun (WGS) entry which is preliminary data.</text>
</comment>
<dbReference type="EC" id="2.3.2.26" evidence="2"/>
<dbReference type="InterPro" id="IPR044611">
    <property type="entry name" value="E3A/B/C-like"/>
</dbReference>
<keyword evidence="4 5" id="KW-0833">Ubl conjugation pathway</keyword>
<dbReference type="Gene3D" id="3.30.2160.10">
    <property type="entry name" value="Hect, E3 ligase catalytic domain"/>
    <property type="match status" value="1"/>
</dbReference>
<comment type="catalytic activity">
    <reaction evidence="1">
        <text>S-ubiquitinyl-[E2 ubiquitin-conjugating enzyme]-L-cysteine + [acceptor protein]-L-lysine = [E2 ubiquitin-conjugating enzyme]-L-cysteine + N(6)-ubiquitinyl-[acceptor protein]-L-lysine.</text>
        <dbReference type="EC" id="2.3.2.26"/>
    </reaction>
</comment>
<evidence type="ECO:0000259" key="6">
    <source>
        <dbReference type="PROSITE" id="PS50237"/>
    </source>
</evidence>
<dbReference type="Gene3D" id="3.30.2410.10">
    <property type="entry name" value="Hect, E3 ligase catalytic domain"/>
    <property type="match status" value="1"/>
</dbReference>
<dbReference type="Pfam" id="PF00632">
    <property type="entry name" value="HECT"/>
    <property type="match status" value="1"/>
</dbReference>
<evidence type="ECO:0000313" key="7">
    <source>
        <dbReference type="EMBL" id="KAH6601055.1"/>
    </source>
</evidence>
<dbReference type="CDD" id="cd00078">
    <property type="entry name" value="HECTc"/>
    <property type="match status" value="1"/>
</dbReference>
<feature type="domain" description="HECT" evidence="6">
    <location>
        <begin position="759"/>
        <end position="1092"/>
    </location>
</feature>
<evidence type="ECO:0000256" key="2">
    <source>
        <dbReference type="ARBA" id="ARBA00012485"/>
    </source>
</evidence>
<protein>
    <recommendedName>
        <fullName evidence="2">HECT-type E3 ubiquitin transferase</fullName>
        <ecNumber evidence="2">2.3.2.26</ecNumber>
    </recommendedName>
</protein>
<dbReference type="SMART" id="SM00119">
    <property type="entry name" value="HECTc"/>
    <property type="match status" value="1"/>
</dbReference>
<dbReference type="InterPro" id="IPR000569">
    <property type="entry name" value="HECT_dom"/>
</dbReference>
<organism evidence="7 8">
    <name type="scientific">Batrachochytrium salamandrivorans</name>
    <dbReference type="NCBI Taxonomy" id="1357716"/>
    <lineage>
        <taxon>Eukaryota</taxon>
        <taxon>Fungi</taxon>
        <taxon>Fungi incertae sedis</taxon>
        <taxon>Chytridiomycota</taxon>
        <taxon>Chytridiomycota incertae sedis</taxon>
        <taxon>Chytridiomycetes</taxon>
        <taxon>Rhizophydiales</taxon>
        <taxon>Rhizophydiales incertae sedis</taxon>
        <taxon>Batrachochytrium</taxon>
    </lineage>
</organism>
<evidence type="ECO:0000256" key="3">
    <source>
        <dbReference type="ARBA" id="ARBA00022679"/>
    </source>
</evidence>
<dbReference type="Gene3D" id="3.90.1750.10">
    <property type="entry name" value="Hect, E3 ligase catalytic domains"/>
    <property type="match status" value="1"/>
</dbReference>
<dbReference type="PANTHER" id="PTHR45700">
    <property type="entry name" value="UBIQUITIN-PROTEIN LIGASE E3C"/>
    <property type="match status" value="1"/>
</dbReference>
<dbReference type="PANTHER" id="PTHR45700:SF2">
    <property type="entry name" value="UBIQUITIN-PROTEIN LIGASE E3C"/>
    <property type="match status" value="1"/>
</dbReference>
<keyword evidence="8" id="KW-1185">Reference proteome</keyword>
<reference evidence="7 8" key="1">
    <citation type="submission" date="2021-02" db="EMBL/GenBank/DDBJ databases">
        <title>Variation within the Batrachochytrium salamandrivorans European outbreak.</title>
        <authorList>
            <person name="Kelly M."/>
            <person name="Pasmans F."/>
            <person name="Shea T.P."/>
            <person name="Munoz J.F."/>
            <person name="Carranza S."/>
            <person name="Cuomo C.A."/>
            <person name="Martel A."/>
        </authorList>
    </citation>
    <scope>NUCLEOTIDE SEQUENCE [LARGE SCALE GENOMIC DNA]</scope>
    <source>
        <strain evidence="7 8">AMFP18/2</strain>
    </source>
</reference>
<feature type="active site" description="Glycyl thioester intermediate" evidence="5">
    <location>
        <position position="1060"/>
    </location>
</feature>
<evidence type="ECO:0000256" key="4">
    <source>
        <dbReference type="ARBA" id="ARBA00022786"/>
    </source>
</evidence>
<accession>A0ABQ8FQU5</accession>